<dbReference type="AlphaFoldDB" id="A0A0V0Y0C5"/>
<sequence>MSKRNKQEQFAKQRSKFVRHLFPALGQKIPPPPQKKIAFLYITMKAVLTSKKQLRDPPVLYIGTAFFCIGDVVIVTILAQAHVSVIFGNLFQHRPEAFTNFRKARPGRWFLLPTVDHCHVSVMDIDAK</sequence>
<dbReference type="Proteomes" id="UP000054815">
    <property type="component" value="Unassembled WGS sequence"/>
</dbReference>
<organism evidence="2 3">
    <name type="scientific">Trichinella pseudospiralis</name>
    <name type="common">Parasitic roundworm</name>
    <dbReference type="NCBI Taxonomy" id="6337"/>
    <lineage>
        <taxon>Eukaryota</taxon>
        <taxon>Metazoa</taxon>
        <taxon>Ecdysozoa</taxon>
        <taxon>Nematoda</taxon>
        <taxon>Enoplea</taxon>
        <taxon>Dorylaimia</taxon>
        <taxon>Trichinellida</taxon>
        <taxon>Trichinellidae</taxon>
        <taxon>Trichinella</taxon>
    </lineage>
</organism>
<feature type="transmembrane region" description="Helical" evidence="1">
    <location>
        <begin position="59"/>
        <end position="79"/>
    </location>
</feature>
<reference evidence="2 3" key="1">
    <citation type="submission" date="2015-01" db="EMBL/GenBank/DDBJ databases">
        <title>Evolution of Trichinella species and genotypes.</title>
        <authorList>
            <person name="Korhonen P.K."/>
            <person name="Edoardo P."/>
            <person name="Giuseppe L.R."/>
            <person name="Gasser R.B."/>
        </authorList>
    </citation>
    <scope>NUCLEOTIDE SEQUENCE [LARGE SCALE GENOMIC DNA]</scope>
    <source>
        <strain evidence="2">ISS141</strain>
    </source>
</reference>
<name>A0A0V0Y0C5_TRIPS</name>
<evidence type="ECO:0000256" key="1">
    <source>
        <dbReference type="SAM" id="Phobius"/>
    </source>
</evidence>
<evidence type="ECO:0000313" key="3">
    <source>
        <dbReference type="Proteomes" id="UP000054815"/>
    </source>
</evidence>
<protein>
    <submittedName>
        <fullName evidence="2">Uncharacterized protein</fullName>
    </submittedName>
</protein>
<keyword evidence="1" id="KW-1133">Transmembrane helix</keyword>
<evidence type="ECO:0000313" key="2">
    <source>
        <dbReference type="EMBL" id="KRX93699.1"/>
    </source>
</evidence>
<keyword evidence="1" id="KW-0812">Transmembrane</keyword>
<keyword evidence="1" id="KW-0472">Membrane</keyword>
<gene>
    <name evidence="2" type="ORF">T4E_11151</name>
</gene>
<accession>A0A0V0Y0C5</accession>
<comment type="caution">
    <text evidence="2">The sequence shown here is derived from an EMBL/GenBank/DDBJ whole genome shotgun (WGS) entry which is preliminary data.</text>
</comment>
<dbReference type="EMBL" id="JYDU01000084">
    <property type="protein sequence ID" value="KRX93699.1"/>
    <property type="molecule type" value="Genomic_DNA"/>
</dbReference>
<proteinExistence type="predicted"/>